<dbReference type="Pfam" id="PF00753">
    <property type="entry name" value="Lactamase_B"/>
    <property type="match status" value="1"/>
</dbReference>
<dbReference type="PANTHER" id="PTHR42951">
    <property type="entry name" value="METALLO-BETA-LACTAMASE DOMAIN-CONTAINING"/>
    <property type="match status" value="1"/>
</dbReference>
<sequence>MKDSMKEQKQGLHEDFYFTKHGFEKADWHDHAPSPQHFQPAYLSTPEFQKNGYHCEELKDGFYWVTSGGYDAAFFVTDEGVIAIDAPPILGENMLAAIESVTDKPIVKVVYSHWHSDHIGAASMYPEGVEIIAHEITRELLTRFPDKLRPVPTLTFEDKYVIEFGGKKLELTYKGANHCPGNIFIYAPVPKVLVKIDIVSPGSCAFMHCDASENISGWVEAHDQILEFDFDFLIGGHITRWGTRQDVITSREYFHDMLAFADEALMQWSTPNGAGIFFAANPVDQYSVGTVNWINSMVNYVTEKMLSKVTSNGQKWEERLAGVTTNTKYHAYTIVESTRTERTHKGYQKRGTGGSDYFI</sequence>
<comment type="caution">
    <text evidence="3">The sequence shown here is derived from an EMBL/GenBank/DDBJ whole genome shotgun (WGS) entry which is preliminary data.</text>
</comment>
<proteinExistence type="inferred from homology"/>
<evidence type="ECO:0000313" key="3">
    <source>
        <dbReference type="EMBL" id="MDT3401333.1"/>
    </source>
</evidence>
<accession>A0ABU3GNH6</accession>
<dbReference type="RefSeq" id="WP_311947193.1">
    <property type="nucleotide sequence ID" value="NZ_JAVLVU010000001.1"/>
</dbReference>
<protein>
    <submittedName>
        <fullName evidence="3">Glyoxylase-like metal-dependent hydrolase (Beta-lactamase superfamily II)</fullName>
    </submittedName>
</protein>
<dbReference type="Proteomes" id="UP001258315">
    <property type="component" value="Unassembled WGS sequence"/>
</dbReference>
<dbReference type="Gene3D" id="3.60.15.10">
    <property type="entry name" value="Ribonuclease Z/Hydroxyacylglutathione hydrolase-like"/>
    <property type="match status" value="1"/>
</dbReference>
<evidence type="ECO:0000313" key="4">
    <source>
        <dbReference type="Proteomes" id="UP001258315"/>
    </source>
</evidence>
<dbReference type="EMBL" id="JAVLVU010000001">
    <property type="protein sequence ID" value="MDT3401333.1"/>
    <property type="molecule type" value="Genomic_DNA"/>
</dbReference>
<dbReference type="CDD" id="cd16276">
    <property type="entry name" value="metallo-hydrolase-like_MBL-fold"/>
    <property type="match status" value="1"/>
</dbReference>
<dbReference type="SUPFAM" id="SSF56281">
    <property type="entry name" value="Metallo-hydrolase/oxidoreductase"/>
    <property type="match status" value="1"/>
</dbReference>
<gene>
    <name evidence="3" type="ORF">QE417_000405</name>
</gene>
<comment type="similarity">
    <text evidence="1">Belongs to the metallo-beta-lactamase superfamily. Class-B beta-lactamase family.</text>
</comment>
<evidence type="ECO:0000256" key="1">
    <source>
        <dbReference type="ARBA" id="ARBA00005250"/>
    </source>
</evidence>
<dbReference type="SMART" id="SM00849">
    <property type="entry name" value="Lactamase_B"/>
    <property type="match status" value="1"/>
</dbReference>
<dbReference type="InterPro" id="IPR001279">
    <property type="entry name" value="Metallo-B-lactamas"/>
</dbReference>
<reference evidence="4" key="1">
    <citation type="submission" date="2023-07" db="EMBL/GenBank/DDBJ databases">
        <title>Functional and genomic diversity of the sorghum phyllosphere microbiome.</title>
        <authorList>
            <person name="Shade A."/>
        </authorList>
    </citation>
    <scope>NUCLEOTIDE SEQUENCE [LARGE SCALE GENOMIC DNA]</scope>
    <source>
        <strain evidence="4">SORGH_AS_0422</strain>
    </source>
</reference>
<evidence type="ECO:0000259" key="2">
    <source>
        <dbReference type="SMART" id="SM00849"/>
    </source>
</evidence>
<dbReference type="PANTHER" id="PTHR42951:SF4">
    <property type="entry name" value="ACYL-COENZYME A THIOESTERASE MBLAC2"/>
    <property type="match status" value="1"/>
</dbReference>
<dbReference type="InterPro" id="IPR036866">
    <property type="entry name" value="RibonucZ/Hydroxyglut_hydro"/>
</dbReference>
<organism evidence="3 4">
    <name type="scientific">Mucilaginibacter terrae</name>
    <dbReference type="NCBI Taxonomy" id="1955052"/>
    <lineage>
        <taxon>Bacteria</taxon>
        <taxon>Pseudomonadati</taxon>
        <taxon>Bacteroidota</taxon>
        <taxon>Sphingobacteriia</taxon>
        <taxon>Sphingobacteriales</taxon>
        <taxon>Sphingobacteriaceae</taxon>
        <taxon>Mucilaginibacter</taxon>
    </lineage>
</organism>
<keyword evidence="4" id="KW-1185">Reference proteome</keyword>
<dbReference type="InterPro" id="IPR050855">
    <property type="entry name" value="NDM-1-like"/>
</dbReference>
<name>A0ABU3GNH6_9SPHI</name>
<feature type="domain" description="Metallo-beta-lactamase" evidence="2">
    <location>
        <begin position="69"/>
        <end position="237"/>
    </location>
</feature>